<dbReference type="AlphaFoldDB" id="A0AAE3XG89"/>
<evidence type="ECO:0000256" key="6">
    <source>
        <dbReference type="ARBA" id="ARBA00049117"/>
    </source>
</evidence>
<comment type="similarity">
    <text evidence="4">Belongs to the SIMIBI class G3E GTPase family. ZNG1 subfamily.</text>
</comment>
<gene>
    <name evidence="8" type="ORF">HNQ88_000012</name>
</gene>
<dbReference type="InterPro" id="IPR036627">
    <property type="entry name" value="CobW-likC_sf"/>
</dbReference>
<dbReference type="Pfam" id="PF07683">
    <property type="entry name" value="CobW_C"/>
    <property type="match status" value="1"/>
</dbReference>
<dbReference type="Gene3D" id="3.30.1220.10">
    <property type="entry name" value="CobW-like, C-terminal domain"/>
    <property type="match status" value="1"/>
</dbReference>
<evidence type="ECO:0000256" key="4">
    <source>
        <dbReference type="ARBA" id="ARBA00034320"/>
    </source>
</evidence>
<evidence type="ECO:0000313" key="8">
    <source>
        <dbReference type="EMBL" id="MDR6237036.1"/>
    </source>
</evidence>
<name>A0AAE3XG89_9BACT</name>
<dbReference type="EMBL" id="JAVDQD010000001">
    <property type="protein sequence ID" value="MDR6237036.1"/>
    <property type="molecule type" value="Genomic_DNA"/>
</dbReference>
<dbReference type="Gene3D" id="3.40.50.300">
    <property type="entry name" value="P-loop containing nucleotide triphosphate hydrolases"/>
    <property type="match status" value="1"/>
</dbReference>
<dbReference type="InterPro" id="IPR051316">
    <property type="entry name" value="Zinc-reg_GTPase_activator"/>
</dbReference>
<dbReference type="Proteomes" id="UP001185092">
    <property type="component" value="Unassembled WGS sequence"/>
</dbReference>
<dbReference type="InterPro" id="IPR003495">
    <property type="entry name" value="CobW/HypB/UreG_nucleotide-bd"/>
</dbReference>
<protein>
    <submittedName>
        <fullName evidence="8">G3E family GTPase</fullName>
    </submittedName>
</protein>
<reference evidence="8" key="1">
    <citation type="submission" date="2023-07" db="EMBL/GenBank/DDBJ databases">
        <title>Genomic Encyclopedia of Type Strains, Phase IV (KMG-IV): sequencing the most valuable type-strain genomes for metagenomic binning, comparative biology and taxonomic classification.</title>
        <authorList>
            <person name="Goeker M."/>
        </authorList>
    </citation>
    <scope>NUCLEOTIDE SEQUENCE</scope>
    <source>
        <strain evidence="8">DSM 26174</strain>
    </source>
</reference>
<proteinExistence type="inferred from homology"/>
<keyword evidence="9" id="KW-1185">Reference proteome</keyword>
<organism evidence="8 9">
    <name type="scientific">Aureibacter tunicatorum</name>
    <dbReference type="NCBI Taxonomy" id="866807"/>
    <lineage>
        <taxon>Bacteria</taxon>
        <taxon>Pseudomonadati</taxon>
        <taxon>Bacteroidota</taxon>
        <taxon>Cytophagia</taxon>
        <taxon>Cytophagales</taxon>
        <taxon>Persicobacteraceae</taxon>
        <taxon>Aureibacter</taxon>
    </lineage>
</organism>
<comment type="caution">
    <text evidence="8">The sequence shown here is derived from an EMBL/GenBank/DDBJ whole genome shotgun (WGS) entry which is preliminary data.</text>
</comment>
<dbReference type="PANTHER" id="PTHR13748">
    <property type="entry name" value="COBW-RELATED"/>
    <property type="match status" value="1"/>
</dbReference>
<sequence length="312" mass="34864">MNKVIPVTILTGYLGAGKTTLLNNLIEKHQDKNFAVVENEFGDISIDDKLVNRSSEGIYELSNGCVCCSLNTELGNVLNKLLVSKHDFDHVLIEATGVADPSKIASLILQDLHFQSVFRLDGVICLVDGVNFFQALEKDDVLARQVAYADVVLLNKIDASDSEELKNCEERILSTNPFTKVVKTKNAETDLPLLDIKSSGIEKSLNSVVTGSSSKKHPVKSYSFEFDKPFDPQKLQMWLSFNLQMDNRIFRAKGIIYLSETSNKLVLQSVANDYIIDKGDEWGNEKKSSKFVFIGKDLDRNIIYEGLENCLN</sequence>
<dbReference type="RefSeq" id="WP_309936470.1">
    <property type="nucleotide sequence ID" value="NZ_AP025305.1"/>
</dbReference>
<dbReference type="PANTHER" id="PTHR13748:SF62">
    <property type="entry name" value="COBW DOMAIN-CONTAINING PROTEIN"/>
    <property type="match status" value="1"/>
</dbReference>
<dbReference type="GO" id="GO:0005737">
    <property type="term" value="C:cytoplasm"/>
    <property type="evidence" value="ECO:0007669"/>
    <property type="project" value="TreeGrafter"/>
</dbReference>
<keyword evidence="2" id="KW-0378">Hydrolase</keyword>
<dbReference type="SMART" id="SM00833">
    <property type="entry name" value="CobW_C"/>
    <property type="match status" value="1"/>
</dbReference>
<accession>A0AAE3XG89</accession>
<comment type="function">
    <text evidence="5">Zinc chaperone that directly transfers zinc cofactor to target proteins, thereby activating them. Zinc is transferred from the CXCC motif in the GTPase domain to the zinc binding site in target proteins in a process requiring GTP hydrolysis.</text>
</comment>
<evidence type="ECO:0000256" key="2">
    <source>
        <dbReference type="ARBA" id="ARBA00022801"/>
    </source>
</evidence>
<evidence type="ECO:0000313" key="9">
    <source>
        <dbReference type="Proteomes" id="UP001185092"/>
    </source>
</evidence>
<dbReference type="GO" id="GO:0016787">
    <property type="term" value="F:hydrolase activity"/>
    <property type="evidence" value="ECO:0007669"/>
    <property type="project" value="UniProtKB-KW"/>
</dbReference>
<dbReference type="SUPFAM" id="SSF90002">
    <property type="entry name" value="Hypothetical protein YjiA, C-terminal domain"/>
    <property type="match status" value="1"/>
</dbReference>
<dbReference type="GO" id="GO:0000166">
    <property type="term" value="F:nucleotide binding"/>
    <property type="evidence" value="ECO:0007669"/>
    <property type="project" value="UniProtKB-KW"/>
</dbReference>
<evidence type="ECO:0000256" key="5">
    <source>
        <dbReference type="ARBA" id="ARBA00045658"/>
    </source>
</evidence>
<evidence type="ECO:0000256" key="1">
    <source>
        <dbReference type="ARBA" id="ARBA00022741"/>
    </source>
</evidence>
<evidence type="ECO:0000259" key="7">
    <source>
        <dbReference type="SMART" id="SM00833"/>
    </source>
</evidence>
<keyword evidence="1" id="KW-0547">Nucleotide-binding</keyword>
<evidence type="ECO:0000256" key="3">
    <source>
        <dbReference type="ARBA" id="ARBA00023186"/>
    </source>
</evidence>
<dbReference type="CDD" id="cd03112">
    <property type="entry name" value="CobW-like"/>
    <property type="match status" value="1"/>
</dbReference>
<dbReference type="Pfam" id="PF02492">
    <property type="entry name" value="cobW"/>
    <property type="match status" value="1"/>
</dbReference>
<feature type="domain" description="CobW C-terminal" evidence="7">
    <location>
        <begin position="219"/>
        <end position="311"/>
    </location>
</feature>
<dbReference type="SUPFAM" id="SSF52540">
    <property type="entry name" value="P-loop containing nucleoside triphosphate hydrolases"/>
    <property type="match status" value="1"/>
</dbReference>
<keyword evidence="3" id="KW-0143">Chaperone</keyword>
<comment type="catalytic activity">
    <reaction evidence="6">
        <text>GTP + H2O = GDP + phosphate + H(+)</text>
        <dbReference type="Rhea" id="RHEA:19669"/>
        <dbReference type="ChEBI" id="CHEBI:15377"/>
        <dbReference type="ChEBI" id="CHEBI:15378"/>
        <dbReference type="ChEBI" id="CHEBI:37565"/>
        <dbReference type="ChEBI" id="CHEBI:43474"/>
        <dbReference type="ChEBI" id="CHEBI:58189"/>
    </reaction>
    <physiologicalReaction direction="left-to-right" evidence="6">
        <dbReference type="Rhea" id="RHEA:19670"/>
    </physiologicalReaction>
</comment>
<dbReference type="InterPro" id="IPR027417">
    <property type="entry name" value="P-loop_NTPase"/>
</dbReference>
<dbReference type="InterPro" id="IPR011629">
    <property type="entry name" value="CobW-like_C"/>
</dbReference>